<dbReference type="SUPFAM" id="SSF49482">
    <property type="entry name" value="Aromatic compound dioxygenase"/>
    <property type="match status" value="1"/>
</dbReference>
<evidence type="ECO:0000313" key="2">
    <source>
        <dbReference type="EMBL" id="ADQ90221.1"/>
    </source>
</evidence>
<dbReference type="Gene3D" id="2.60.130.10">
    <property type="entry name" value="Aromatic compound dioxygenase"/>
    <property type="match status" value="1"/>
</dbReference>
<evidence type="ECO:0000259" key="1">
    <source>
        <dbReference type="Pfam" id="PF00775"/>
    </source>
</evidence>
<proteinExistence type="predicted"/>
<dbReference type="GO" id="GO:0008199">
    <property type="term" value="F:ferric iron binding"/>
    <property type="evidence" value="ECO:0007669"/>
    <property type="project" value="InterPro"/>
</dbReference>
<dbReference type="InterPro" id="IPR000627">
    <property type="entry name" value="Intradiol_dOase_C"/>
</dbReference>
<protein>
    <submittedName>
        <fullName evidence="2">Putative ring-cleavage dioxygenase</fullName>
    </submittedName>
</protein>
<accession>F4Y9I9</accession>
<dbReference type="EMBL" id="GU181397">
    <property type="protein sequence ID" value="ADQ90221.1"/>
    <property type="molecule type" value="Genomic_DNA"/>
</dbReference>
<dbReference type="AlphaFoldDB" id="F4Y9I9"/>
<reference evidence="2" key="1">
    <citation type="journal article" date="2011" name="Appl. Environ. Microbiol.">
        <title>Patchwork Assembly of nag-Like Nitroarene Dioxygenase Genes and the 3-Chlorocatechol Degradation Cluster for Evolution of the 2-Chloronitrobenzene Catabolism Pathway in Pseudomonas stutzeri ZWLR2-1.</title>
        <authorList>
            <person name="Liu H."/>
            <person name="Wang S.J."/>
            <person name="Zhang J.J."/>
            <person name="Dai H."/>
            <person name="Tang H."/>
            <person name="Zhou N.Y."/>
        </authorList>
    </citation>
    <scope>NUCLEOTIDE SEQUENCE</scope>
    <source>
        <strain evidence="2">ZWLR2-1</strain>
    </source>
</reference>
<dbReference type="InterPro" id="IPR015889">
    <property type="entry name" value="Intradiol_dOase_core"/>
</dbReference>
<keyword evidence="2" id="KW-0223">Dioxygenase</keyword>
<keyword evidence="2" id="KW-0560">Oxidoreductase</keyword>
<name>F4Y9I9_STUST</name>
<organism evidence="2">
    <name type="scientific">Stutzerimonas stutzeri</name>
    <name type="common">Pseudomonas stutzeri</name>
    <dbReference type="NCBI Taxonomy" id="316"/>
    <lineage>
        <taxon>Bacteria</taxon>
        <taxon>Pseudomonadati</taxon>
        <taxon>Pseudomonadota</taxon>
        <taxon>Gammaproteobacteria</taxon>
        <taxon>Pseudomonadales</taxon>
        <taxon>Pseudomonadaceae</taxon>
        <taxon>Stutzerimonas</taxon>
    </lineage>
</organism>
<dbReference type="PANTHER" id="PTHR34315:SF1">
    <property type="entry name" value="INTRADIOL RING-CLEAVAGE DIOXYGENASES DOMAIN-CONTAINING PROTEIN-RELATED"/>
    <property type="match status" value="1"/>
</dbReference>
<dbReference type="PANTHER" id="PTHR34315">
    <property type="match status" value="1"/>
</dbReference>
<dbReference type="GO" id="GO:0016702">
    <property type="term" value="F:oxidoreductase activity, acting on single donors with incorporation of molecular oxygen, incorporation of two atoms of oxygen"/>
    <property type="evidence" value="ECO:0007669"/>
    <property type="project" value="InterPro"/>
</dbReference>
<feature type="domain" description="Intradiol ring-cleavage dioxygenases" evidence="1">
    <location>
        <begin position="22"/>
        <end position="126"/>
    </location>
</feature>
<sequence>MPEQTAGPFGLEEQYDRRDITEGSPGHSLRLGFRVIDSDCAPVPGAVVEVWHCDATGDYSAFTDSGGGKDEGKGTTFLRGSQSANADGIVEFQTIVPGWYTGRAVHIHLRAYIDGTRVLTSQVYFDDTFLSQVYASGPYAEFGAPDTPLEQDGIAGALCTPLTQDIKTYPVKIENMRVMLKLD</sequence>
<dbReference type="Pfam" id="PF00775">
    <property type="entry name" value="Dioxygenase_C"/>
    <property type="match status" value="1"/>
</dbReference>